<dbReference type="EMBL" id="CAUWAG010000003">
    <property type="protein sequence ID" value="CAJ2501753.1"/>
    <property type="molecule type" value="Genomic_DNA"/>
</dbReference>
<feature type="compositionally biased region" description="Low complexity" evidence="1">
    <location>
        <begin position="604"/>
        <end position="614"/>
    </location>
</feature>
<proteinExistence type="predicted"/>
<reference evidence="2" key="1">
    <citation type="submission" date="2023-10" db="EMBL/GenBank/DDBJ databases">
        <authorList>
            <person name="Hackl T."/>
        </authorList>
    </citation>
    <scope>NUCLEOTIDE SEQUENCE</scope>
</reference>
<evidence type="ECO:0000313" key="2">
    <source>
        <dbReference type="EMBL" id="CAJ2501753.1"/>
    </source>
</evidence>
<keyword evidence="3" id="KW-1185">Reference proteome</keyword>
<feature type="compositionally biased region" description="Basic and acidic residues" evidence="1">
    <location>
        <begin position="715"/>
        <end position="741"/>
    </location>
</feature>
<dbReference type="AlphaFoldDB" id="A0AAI8YEL4"/>
<feature type="compositionally biased region" description="Polar residues" evidence="1">
    <location>
        <begin position="563"/>
        <end position="572"/>
    </location>
</feature>
<name>A0AAI8YEL4_9PEZI</name>
<sequence>MKSFAKGHRRGVRSEQVTLKRTRTPETPGLLPSTFKVPKTQPQPASDQNPLFRDATHKANLTVQLTLSFGDPLNYSYSRDYEGSPALRPTDELCEALLRRIDHCSEELITRKDSSALERTSGDGTPKPKRFEIHVRMVREKSEVWSSRTFVSYQRQPLGAEAAKEFILSTHHMVGLFLRRHDEGFAWKDGPVRDDISQEQETFPYRPGRVQPMSCVPLSYFLEKSQNFETIPGWSIRLSLTSRNNRRRPPEWHDTAEINSGQTTPLNSVGAERLFFDASYAMESIFRTERQAFEGNHHSCLGSDGCRDCRQHEGEGMELKLTISNNLGPHFDHLERTMNSGFNMFSHPQAQDCVEFLTKMRSALVQVRDSADETLSRVNDIEFRITELRGHGWALNRDEPLLFTLDPTNSYSRRSTEAFLDRVQTGVADMLKGNAIAVRMTAHKRGHFILDKTLVAREPLDTPGKKSPRKSKAYVLDRLRQRIQRDIDTICRDTLSINDRKPEAAMTNKPDEPLGNSPALGTPCARSSPKGLADTSSRSPDRPLTPQQSPPTRYRAEERQAEETYSSSSARSPTMKRRRAPVIYDPVTGARSFPLGRDIRDQSSRSSSSCCSSSGDDNDEGELQRRVFKLPIREHGMAMSPPRTVSVSSTGIGTQDTQPSGPPTVADDKSNQESDRAYEPSTASTAPSLVFGGSPRSSLLATPKVYGSVPSTELDSYRHAATDSDAEDGKETETIGDDGQRKSSRTLPLSPPTFRLASRRPGSSPLHQDQTAREHSTIDIRAADTSGSEGSTLVKEDPEQNAFSRVEKTVAEEPMQLASGIDLEEETPPVSHSVPSLSTYEPSATDQVTNEHEAFYQLSDDEIAGTSCLEPLGSIVPEVRDPEPVGFSQSKLDFAFSSPPTATPAGSLAADRSPTSEFFELASPDPSEDYDFSDLSQSPRTRFALMAQRKSFGSAGYLGFHEPRFGEVGLRALIRSPPRSVVGDSE</sequence>
<feature type="compositionally biased region" description="Polar residues" evidence="1">
    <location>
        <begin position="833"/>
        <end position="846"/>
    </location>
</feature>
<feature type="compositionally biased region" description="Basic and acidic residues" evidence="1">
    <location>
        <begin position="666"/>
        <end position="678"/>
    </location>
</feature>
<feature type="compositionally biased region" description="Basic residues" evidence="1">
    <location>
        <begin position="1"/>
        <end position="11"/>
    </location>
</feature>
<dbReference type="Proteomes" id="UP001295740">
    <property type="component" value="Unassembled WGS sequence"/>
</dbReference>
<evidence type="ECO:0000256" key="1">
    <source>
        <dbReference type="SAM" id="MobiDB-lite"/>
    </source>
</evidence>
<feature type="region of interest" description="Disordered" evidence="1">
    <location>
        <begin position="501"/>
        <end position="802"/>
    </location>
</feature>
<feature type="region of interest" description="Disordered" evidence="1">
    <location>
        <begin position="245"/>
        <end position="264"/>
    </location>
</feature>
<feature type="compositionally biased region" description="Basic and acidic residues" evidence="1">
    <location>
        <begin position="770"/>
        <end position="782"/>
    </location>
</feature>
<feature type="region of interest" description="Disordered" evidence="1">
    <location>
        <begin position="819"/>
        <end position="846"/>
    </location>
</feature>
<feature type="region of interest" description="Disordered" evidence="1">
    <location>
        <begin position="890"/>
        <end position="935"/>
    </location>
</feature>
<feature type="compositionally biased region" description="Polar residues" evidence="1">
    <location>
        <begin position="643"/>
        <end position="659"/>
    </location>
</feature>
<evidence type="ECO:0000313" key="3">
    <source>
        <dbReference type="Proteomes" id="UP001295740"/>
    </source>
</evidence>
<accession>A0AAI8YEL4</accession>
<organism evidence="2 3">
    <name type="scientific">Anthostomella pinea</name>
    <dbReference type="NCBI Taxonomy" id="933095"/>
    <lineage>
        <taxon>Eukaryota</taxon>
        <taxon>Fungi</taxon>
        <taxon>Dikarya</taxon>
        <taxon>Ascomycota</taxon>
        <taxon>Pezizomycotina</taxon>
        <taxon>Sordariomycetes</taxon>
        <taxon>Xylariomycetidae</taxon>
        <taxon>Xylariales</taxon>
        <taxon>Xylariaceae</taxon>
        <taxon>Anthostomella</taxon>
    </lineage>
</organism>
<feature type="region of interest" description="Disordered" evidence="1">
    <location>
        <begin position="1"/>
        <end position="48"/>
    </location>
</feature>
<gene>
    <name evidence="2" type="ORF">KHLLAP_LOCUS2221</name>
</gene>
<protein>
    <submittedName>
        <fullName evidence="2">Uu.00g046060.m01.CDS01</fullName>
    </submittedName>
</protein>
<comment type="caution">
    <text evidence="2">The sequence shown here is derived from an EMBL/GenBank/DDBJ whole genome shotgun (WGS) entry which is preliminary data.</text>
</comment>